<organism evidence="2 3">
    <name type="scientific">Phrynosoma platyrhinos</name>
    <name type="common">Desert horned lizard</name>
    <dbReference type="NCBI Taxonomy" id="52577"/>
    <lineage>
        <taxon>Eukaryota</taxon>
        <taxon>Metazoa</taxon>
        <taxon>Chordata</taxon>
        <taxon>Craniata</taxon>
        <taxon>Vertebrata</taxon>
        <taxon>Euteleostomi</taxon>
        <taxon>Lepidosauria</taxon>
        <taxon>Squamata</taxon>
        <taxon>Bifurcata</taxon>
        <taxon>Unidentata</taxon>
        <taxon>Episquamata</taxon>
        <taxon>Toxicofera</taxon>
        <taxon>Iguania</taxon>
        <taxon>Phrynosomatidae</taxon>
        <taxon>Phrynosomatinae</taxon>
        <taxon>Phrynosoma</taxon>
    </lineage>
</organism>
<keyword evidence="3" id="KW-1185">Reference proteome</keyword>
<proteinExistence type="predicted"/>
<sequence>MVLTNLIGPETENATMHPRCSSPRNVPRSVRPNGIIPTERSALFSAVNVSGATSGVRNKKQPLGLESFIWNDSTARFSLSSDVLD</sequence>
<dbReference type="Proteomes" id="UP000826234">
    <property type="component" value="Unassembled WGS sequence"/>
</dbReference>
<reference evidence="2 3" key="1">
    <citation type="journal article" date="2022" name="Gigascience">
        <title>A chromosome-level genome assembly and annotation of the desert horned lizard, Phrynosoma platyrhinos, provides insight into chromosomal rearrangements among reptiles.</title>
        <authorList>
            <person name="Koochekian N."/>
            <person name="Ascanio A."/>
            <person name="Farleigh K."/>
            <person name="Card D.C."/>
            <person name="Schield D.R."/>
            <person name="Castoe T.A."/>
            <person name="Jezkova T."/>
        </authorList>
    </citation>
    <scope>NUCLEOTIDE SEQUENCE [LARGE SCALE GENOMIC DNA]</scope>
    <source>
        <strain evidence="2">NK-2021</strain>
    </source>
</reference>
<protein>
    <submittedName>
        <fullName evidence="2">Uncharacterized protein</fullName>
    </submittedName>
</protein>
<evidence type="ECO:0000313" key="3">
    <source>
        <dbReference type="Proteomes" id="UP000826234"/>
    </source>
</evidence>
<accession>A0ABQ7SJ69</accession>
<evidence type="ECO:0000313" key="2">
    <source>
        <dbReference type="EMBL" id="KAH0617382.1"/>
    </source>
</evidence>
<comment type="caution">
    <text evidence="2">The sequence shown here is derived from an EMBL/GenBank/DDBJ whole genome shotgun (WGS) entry which is preliminary data.</text>
</comment>
<name>A0ABQ7SJ69_PHRPL</name>
<gene>
    <name evidence="2" type="ORF">JD844_015481</name>
</gene>
<evidence type="ECO:0000256" key="1">
    <source>
        <dbReference type="SAM" id="MobiDB-lite"/>
    </source>
</evidence>
<feature type="region of interest" description="Disordered" evidence="1">
    <location>
        <begin position="1"/>
        <end position="30"/>
    </location>
</feature>
<dbReference type="EMBL" id="JAIPUX010005289">
    <property type="protein sequence ID" value="KAH0617382.1"/>
    <property type="molecule type" value="Genomic_DNA"/>
</dbReference>